<dbReference type="AlphaFoldDB" id="A0A0D5YQ15"/>
<proteinExistence type="predicted"/>
<keyword evidence="1" id="KW-0597">Phosphoprotein</keyword>
<dbReference type="Pfam" id="PF00072">
    <property type="entry name" value="Response_reg"/>
    <property type="match status" value="1"/>
</dbReference>
<dbReference type="EMBL" id="CP011071">
    <property type="protein sequence ID" value="AKA34342.1"/>
    <property type="molecule type" value="Genomic_DNA"/>
</dbReference>
<gene>
    <name evidence="3" type="ORF">VC82_676</name>
</gene>
<dbReference type="SMART" id="SM00448">
    <property type="entry name" value="REC"/>
    <property type="match status" value="1"/>
</dbReference>
<dbReference type="Proteomes" id="UP000032726">
    <property type="component" value="Chromosome"/>
</dbReference>
<dbReference type="PROSITE" id="PS50110">
    <property type="entry name" value="RESPONSE_REGULATORY"/>
    <property type="match status" value="1"/>
</dbReference>
<name>A0A0D5YQ15_9FLAO</name>
<evidence type="ECO:0000313" key="4">
    <source>
        <dbReference type="Proteomes" id="UP000032726"/>
    </source>
</evidence>
<dbReference type="PANTHER" id="PTHR44520">
    <property type="entry name" value="RESPONSE REGULATOR RCP1-RELATED"/>
    <property type="match status" value="1"/>
</dbReference>
<dbReference type="Gene3D" id="3.40.50.2300">
    <property type="match status" value="1"/>
</dbReference>
<dbReference type="HOGENOM" id="CLU_000445_69_17_10"/>
<dbReference type="GO" id="GO:0000160">
    <property type="term" value="P:phosphorelay signal transduction system"/>
    <property type="evidence" value="ECO:0007669"/>
    <property type="project" value="InterPro"/>
</dbReference>
<evidence type="ECO:0000313" key="3">
    <source>
        <dbReference type="EMBL" id="AKA34342.1"/>
    </source>
</evidence>
<dbReference type="STRING" id="516051.VC82_676"/>
<dbReference type="OrthoDB" id="673128at2"/>
<reference evidence="3 4" key="1">
    <citation type="submission" date="2015-03" db="EMBL/GenBank/DDBJ databases">
        <title>Complete genome sequence of Muricauda lutaonensis CC-HSB-11T, isolated from a coastal hot spring.</title>
        <authorList>
            <person name="Kim K.M."/>
        </authorList>
    </citation>
    <scope>NUCLEOTIDE SEQUENCE [LARGE SCALE GENOMIC DNA]</scope>
    <source>
        <strain evidence="3 4">CC-HSB-11</strain>
    </source>
</reference>
<keyword evidence="4" id="KW-1185">Reference proteome</keyword>
<protein>
    <submittedName>
        <fullName evidence="3">Two-component response regulator</fullName>
    </submittedName>
</protein>
<sequence length="144" mass="16810">MPKVKKLKSVLLIDDDEVTNYINTIILKKAGCFQEIHAYRDGRAALNFLSELIEKRKQLPEILLLDVNMPKMSGWEFMEEYGQLDRHYLQHTMVIMLSMSLNPDDQLKLVEYDLVKGFKNKPLSEETVHGLVEEYLLNKESHQS</sequence>
<accession>A0A0D5YQ15</accession>
<dbReference type="PANTHER" id="PTHR44520:SF2">
    <property type="entry name" value="RESPONSE REGULATOR RCP1"/>
    <property type="match status" value="1"/>
</dbReference>
<feature type="modified residue" description="4-aspartylphosphate" evidence="1">
    <location>
        <position position="66"/>
    </location>
</feature>
<organism evidence="3 4">
    <name type="scientific">Flagellimonas lutaonensis</name>
    <dbReference type="NCBI Taxonomy" id="516051"/>
    <lineage>
        <taxon>Bacteria</taxon>
        <taxon>Pseudomonadati</taxon>
        <taxon>Bacteroidota</taxon>
        <taxon>Flavobacteriia</taxon>
        <taxon>Flavobacteriales</taxon>
        <taxon>Flavobacteriaceae</taxon>
        <taxon>Flagellimonas</taxon>
    </lineage>
</organism>
<dbReference type="SUPFAM" id="SSF52172">
    <property type="entry name" value="CheY-like"/>
    <property type="match status" value="1"/>
</dbReference>
<dbReference type="InterPro" id="IPR001789">
    <property type="entry name" value="Sig_transdc_resp-reg_receiver"/>
</dbReference>
<dbReference type="InterPro" id="IPR011006">
    <property type="entry name" value="CheY-like_superfamily"/>
</dbReference>
<evidence type="ECO:0000256" key="1">
    <source>
        <dbReference type="PROSITE-ProRule" id="PRU00169"/>
    </source>
</evidence>
<evidence type="ECO:0000259" key="2">
    <source>
        <dbReference type="PROSITE" id="PS50110"/>
    </source>
</evidence>
<dbReference type="InterPro" id="IPR052893">
    <property type="entry name" value="TCS_response_regulator"/>
</dbReference>
<feature type="domain" description="Response regulatory" evidence="2">
    <location>
        <begin position="9"/>
        <end position="136"/>
    </location>
</feature>
<dbReference type="KEGG" id="mlt:VC82_676"/>